<reference evidence="2" key="1">
    <citation type="journal article" date="2008" name="Nat. Genet.">
        <title>The Pristionchus pacificus genome provides a unique perspective on nematode lifestyle and parasitism.</title>
        <authorList>
            <person name="Dieterich C."/>
            <person name="Clifton S.W."/>
            <person name="Schuster L.N."/>
            <person name="Chinwalla A."/>
            <person name="Delehaunty K."/>
            <person name="Dinkelacker I."/>
            <person name="Fulton L."/>
            <person name="Fulton R."/>
            <person name="Godfrey J."/>
            <person name="Minx P."/>
            <person name="Mitreva M."/>
            <person name="Roeseler W."/>
            <person name="Tian H."/>
            <person name="Witte H."/>
            <person name="Yang S.P."/>
            <person name="Wilson R.K."/>
            <person name="Sommer R.J."/>
        </authorList>
    </citation>
    <scope>NUCLEOTIDE SEQUENCE [LARGE SCALE GENOMIC DNA]</scope>
    <source>
        <strain evidence="2">PS312</strain>
    </source>
</reference>
<dbReference type="Proteomes" id="UP000005239">
    <property type="component" value="Unassembled WGS sequence"/>
</dbReference>
<dbReference type="AlphaFoldDB" id="A0A2A6C9F0"/>
<accession>A0A2A6C9F0</accession>
<dbReference type="InterPro" id="IPR000210">
    <property type="entry name" value="BTB/POZ_dom"/>
</dbReference>
<dbReference type="EnsemblMetazoa" id="PPA17880.1">
    <property type="protein sequence ID" value="PPA17880.1"/>
    <property type="gene ID" value="WBGene00107434"/>
</dbReference>
<dbReference type="PANTHER" id="PTHR22744">
    <property type="entry name" value="HELIX LOOP HELIX PROTEIN 21-RELATED"/>
    <property type="match status" value="1"/>
</dbReference>
<accession>A0A8R1UBH2</accession>
<dbReference type="PROSITE" id="PS50097">
    <property type="entry name" value="BTB"/>
    <property type="match status" value="1"/>
</dbReference>
<gene>
    <name evidence="1" type="primary">WBGene00107434</name>
</gene>
<dbReference type="Pfam" id="PF00651">
    <property type="entry name" value="BTB"/>
    <property type="match status" value="1"/>
</dbReference>
<name>A0A2A6C9F0_PRIPA</name>
<sequence length="602" mass="68202">MLLLLAGHPWLQYILINTIGFSVFLYIWTYLIPRPKPMDYTTIPGHKLDVDSEDDLPEWSINPGILVADAAKDAKLDRIKPGHLPKIAEAGSFARFLERNEVIFGPLHSFWWSVRYVVVVSSTDGVKQLQKYADAMLALNPLALGSILQGDVQFWTRVPACSIISSRTGHSQPSVWLEPVLQLTIAERGPFLAECAGCKQETEPEQLKRVVPQLAANIKSEGLRKVLTYPLVVSFNKEIEIEAISGSHPVPAFIPIIIHTASLLRGVHSNELLEEYGKLLRWLPGMDDVDVFYVEPWRSNSLWSSKKVTCFGIVWQVQAMIDPGSHNREENIRCPTSLSTFLVACKAVHEDSSHFRHWEAAIEGVLTIIHPKNSSKNLTCEFSNTFSAEQQNFERVDECNCDYCTDKGDCCTLDENNCITVEVRMRVGDNMGFSLPPFLDFTVSNGHTDVILVIEDKQIYLNKKELSSLVPALGRLCDTGESTVVIENVKYEDFVDFLRVVYPSQAPISDTNFKALLEFAKQYSLQHLTDQIEEDLLIGDHYFRPTEGLILIVKYGLKNYRDWVASERRSWDDRPQISVILEMPEYKSMSDKEARELFEAVV</sequence>
<dbReference type="SMART" id="SM00225">
    <property type="entry name" value="BTB"/>
    <property type="match status" value="1"/>
</dbReference>
<dbReference type="PANTHER" id="PTHR22744:SF14">
    <property type="entry name" value="BTB DOMAIN-CONTAINING PROTEIN-RELATED"/>
    <property type="match status" value="1"/>
</dbReference>
<evidence type="ECO:0000313" key="1">
    <source>
        <dbReference type="EnsemblMetazoa" id="PPA17880.1"/>
    </source>
</evidence>
<reference evidence="1" key="2">
    <citation type="submission" date="2022-06" db="UniProtKB">
        <authorList>
            <consortium name="EnsemblMetazoa"/>
        </authorList>
    </citation>
    <scope>IDENTIFICATION</scope>
    <source>
        <strain evidence="1">PS312</strain>
    </source>
</reference>
<organism evidence="1 2">
    <name type="scientific">Pristionchus pacificus</name>
    <name type="common">Parasitic nematode worm</name>
    <dbReference type="NCBI Taxonomy" id="54126"/>
    <lineage>
        <taxon>Eukaryota</taxon>
        <taxon>Metazoa</taxon>
        <taxon>Ecdysozoa</taxon>
        <taxon>Nematoda</taxon>
        <taxon>Chromadorea</taxon>
        <taxon>Rhabditida</taxon>
        <taxon>Rhabditina</taxon>
        <taxon>Diplogasteromorpha</taxon>
        <taxon>Diplogasteroidea</taxon>
        <taxon>Neodiplogasteridae</taxon>
        <taxon>Pristionchus</taxon>
    </lineage>
</organism>
<evidence type="ECO:0000313" key="2">
    <source>
        <dbReference type="Proteomes" id="UP000005239"/>
    </source>
</evidence>
<keyword evidence="2" id="KW-1185">Reference proteome</keyword>
<dbReference type="InterPro" id="IPR011333">
    <property type="entry name" value="SKP1/BTB/POZ_sf"/>
</dbReference>
<proteinExistence type="predicted"/>
<dbReference type="Gene3D" id="3.30.710.10">
    <property type="entry name" value="Potassium Channel Kv1.1, Chain A"/>
    <property type="match status" value="1"/>
</dbReference>
<protein>
    <submittedName>
        <fullName evidence="1">BTB domain-containing protein</fullName>
    </submittedName>
</protein>
<dbReference type="SUPFAM" id="SSF54695">
    <property type="entry name" value="POZ domain"/>
    <property type="match status" value="1"/>
</dbReference>